<dbReference type="AlphaFoldDB" id="A0A1R3VEG5"/>
<dbReference type="Proteomes" id="UP000188388">
    <property type="component" value="Unassembled WGS sequence"/>
</dbReference>
<keyword evidence="2" id="KW-1185">Reference proteome</keyword>
<evidence type="ECO:0000313" key="2">
    <source>
        <dbReference type="Proteomes" id="UP000188388"/>
    </source>
</evidence>
<evidence type="ECO:0000313" key="1">
    <source>
        <dbReference type="EMBL" id="SIT58325.1"/>
    </source>
</evidence>
<sequence>MVERPLTSVISSRTPRTADLVPAYARQPHVGCESGLGPCILMGKGLAALPQISESQCLFNHGLFYGNGFRRRSLPLSFTDPAVRAAAQAGNGEGGNHYNQHLAHQAILSPGAE</sequence>
<gene>
    <name evidence="1" type="ORF">BQ8794_50427</name>
</gene>
<reference evidence="2" key="1">
    <citation type="submission" date="2017-01" db="EMBL/GenBank/DDBJ databases">
        <authorList>
            <person name="Brunel B."/>
        </authorList>
    </citation>
    <scope>NUCLEOTIDE SEQUENCE [LARGE SCALE GENOMIC DNA]</scope>
</reference>
<organism evidence="1 2">
    <name type="scientific">Mesorhizobium prunaredense</name>
    <dbReference type="NCBI Taxonomy" id="1631249"/>
    <lineage>
        <taxon>Bacteria</taxon>
        <taxon>Pseudomonadati</taxon>
        <taxon>Pseudomonadota</taxon>
        <taxon>Alphaproteobacteria</taxon>
        <taxon>Hyphomicrobiales</taxon>
        <taxon>Phyllobacteriaceae</taxon>
        <taxon>Mesorhizobium</taxon>
    </lineage>
</organism>
<dbReference type="EMBL" id="FTPD01000045">
    <property type="protein sequence ID" value="SIT58325.1"/>
    <property type="molecule type" value="Genomic_DNA"/>
</dbReference>
<accession>A0A1R3VEG5</accession>
<name>A0A1R3VEG5_9HYPH</name>
<proteinExistence type="predicted"/>
<protein>
    <submittedName>
        <fullName evidence="1">Uncharacterized protein</fullName>
    </submittedName>
</protein>